<evidence type="ECO:0000259" key="10">
    <source>
        <dbReference type="PROSITE" id="PS50109"/>
    </source>
</evidence>
<evidence type="ECO:0000256" key="4">
    <source>
        <dbReference type="ARBA" id="ARBA00012438"/>
    </source>
</evidence>
<dbReference type="PROSITE" id="PS50109">
    <property type="entry name" value="HIS_KIN"/>
    <property type="match status" value="1"/>
</dbReference>
<dbReference type="InterPro" id="IPR003661">
    <property type="entry name" value="HisK_dim/P_dom"/>
</dbReference>
<gene>
    <name evidence="12" type="ORF">SAMN05216561_10738</name>
</gene>
<reference evidence="12 13" key="1">
    <citation type="submission" date="2016-10" db="EMBL/GenBank/DDBJ databases">
        <authorList>
            <person name="de Groot N.N."/>
        </authorList>
    </citation>
    <scope>NUCLEOTIDE SEQUENCE [LARGE SCALE GENOMIC DNA]</scope>
    <source>
        <strain evidence="12 13">CGMCC 1.11156</strain>
    </source>
</reference>
<keyword evidence="5" id="KW-0597">Phosphoprotein</keyword>
<evidence type="ECO:0000256" key="5">
    <source>
        <dbReference type="ARBA" id="ARBA00022553"/>
    </source>
</evidence>
<organism evidence="12 13">
    <name type="scientific">Nocardioides psychrotolerans</name>
    <dbReference type="NCBI Taxonomy" id="1005945"/>
    <lineage>
        <taxon>Bacteria</taxon>
        <taxon>Bacillati</taxon>
        <taxon>Actinomycetota</taxon>
        <taxon>Actinomycetes</taxon>
        <taxon>Propionibacteriales</taxon>
        <taxon>Nocardioidaceae</taxon>
        <taxon>Nocardioides</taxon>
    </lineage>
</organism>
<evidence type="ECO:0000256" key="2">
    <source>
        <dbReference type="ARBA" id="ARBA00004236"/>
    </source>
</evidence>
<dbReference type="GO" id="GO:0000155">
    <property type="term" value="F:phosphorelay sensor kinase activity"/>
    <property type="evidence" value="ECO:0007669"/>
    <property type="project" value="InterPro"/>
</dbReference>
<dbReference type="SUPFAM" id="SSF55785">
    <property type="entry name" value="PYP-like sensor domain (PAS domain)"/>
    <property type="match status" value="1"/>
</dbReference>
<dbReference type="EC" id="2.7.13.3" evidence="4"/>
<comment type="catalytic activity">
    <reaction evidence="1">
        <text>ATP + protein L-histidine = ADP + protein N-phospho-L-histidine.</text>
        <dbReference type="EC" id="2.7.13.3"/>
    </reaction>
</comment>
<dbReference type="PANTHER" id="PTHR43047:SF64">
    <property type="entry name" value="HISTIDINE KINASE CONTAINING CHEY-HOMOLOGOUS RECEIVER DOMAIN AND PAS DOMAIN-RELATED"/>
    <property type="match status" value="1"/>
</dbReference>
<dbReference type="Proteomes" id="UP000198649">
    <property type="component" value="Unassembled WGS sequence"/>
</dbReference>
<dbReference type="InterPro" id="IPR036890">
    <property type="entry name" value="HATPase_C_sf"/>
</dbReference>
<dbReference type="PRINTS" id="PR00344">
    <property type="entry name" value="BCTRLSENSOR"/>
</dbReference>
<comment type="similarity">
    <text evidence="3">In the N-terminal section; belongs to the phytochrome family.</text>
</comment>
<dbReference type="Gene3D" id="3.30.450.20">
    <property type="entry name" value="PAS domain"/>
    <property type="match status" value="1"/>
</dbReference>
<dbReference type="InterPro" id="IPR035965">
    <property type="entry name" value="PAS-like_dom_sf"/>
</dbReference>
<evidence type="ECO:0000256" key="1">
    <source>
        <dbReference type="ARBA" id="ARBA00000085"/>
    </source>
</evidence>
<dbReference type="FunFam" id="3.30.565.10:FF:000010">
    <property type="entry name" value="Sensor histidine kinase RcsC"/>
    <property type="match status" value="1"/>
</dbReference>
<dbReference type="STRING" id="1005945.SAMN05216561_10738"/>
<evidence type="ECO:0000313" key="13">
    <source>
        <dbReference type="Proteomes" id="UP000198649"/>
    </source>
</evidence>
<dbReference type="InterPro" id="IPR005467">
    <property type="entry name" value="His_kinase_dom"/>
</dbReference>
<dbReference type="Gene3D" id="1.10.287.130">
    <property type="match status" value="1"/>
</dbReference>
<feature type="domain" description="Histidine kinase" evidence="10">
    <location>
        <begin position="158"/>
        <end position="385"/>
    </location>
</feature>
<dbReference type="SUPFAM" id="SSF47384">
    <property type="entry name" value="Homodimeric domain of signal transducing histidine kinase"/>
    <property type="match status" value="1"/>
</dbReference>
<dbReference type="NCBIfam" id="TIGR00229">
    <property type="entry name" value="sensory_box"/>
    <property type="match status" value="1"/>
</dbReference>
<keyword evidence="13" id="KW-1185">Reference proteome</keyword>
<dbReference type="InterPro" id="IPR004358">
    <property type="entry name" value="Sig_transdc_His_kin-like_C"/>
</dbReference>
<evidence type="ECO:0000313" key="12">
    <source>
        <dbReference type="EMBL" id="SFI30855.1"/>
    </source>
</evidence>
<dbReference type="SMART" id="SM00388">
    <property type="entry name" value="HisKA"/>
    <property type="match status" value="1"/>
</dbReference>
<dbReference type="OrthoDB" id="9757990at2"/>
<dbReference type="RefSeq" id="WP_143099711.1">
    <property type="nucleotide sequence ID" value="NZ_BKAF01000008.1"/>
</dbReference>
<keyword evidence="7" id="KW-0418">Kinase</keyword>
<dbReference type="GO" id="GO:0005886">
    <property type="term" value="C:plasma membrane"/>
    <property type="evidence" value="ECO:0007669"/>
    <property type="project" value="UniProtKB-SubCell"/>
</dbReference>
<dbReference type="InterPro" id="IPR000014">
    <property type="entry name" value="PAS"/>
</dbReference>
<comment type="subcellular location">
    <subcellularLocation>
        <location evidence="2">Cell membrane</location>
    </subcellularLocation>
</comment>
<keyword evidence="6" id="KW-0808">Transferase</keyword>
<proteinExistence type="inferred from homology"/>
<dbReference type="Pfam" id="PF00512">
    <property type="entry name" value="HisKA"/>
    <property type="match status" value="1"/>
</dbReference>
<dbReference type="SUPFAM" id="SSF55874">
    <property type="entry name" value="ATPase domain of HSP90 chaperone/DNA topoisomerase II/histidine kinase"/>
    <property type="match status" value="1"/>
</dbReference>
<dbReference type="Pfam" id="PF00989">
    <property type="entry name" value="PAS"/>
    <property type="match status" value="1"/>
</dbReference>
<dbReference type="EMBL" id="FOQG01000007">
    <property type="protein sequence ID" value="SFI30855.1"/>
    <property type="molecule type" value="Genomic_DNA"/>
</dbReference>
<dbReference type="Gene3D" id="3.30.565.10">
    <property type="entry name" value="Histidine kinase-like ATPase, C-terminal domain"/>
    <property type="match status" value="1"/>
</dbReference>
<evidence type="ECO:0000256" key="8">
    <source>
        <dbReference type="ARBA" id="ARBA00023012"/>
    </source>
</evidence>
<evidence type="ECO:0000259" key="11">
    <source>
        <dbReference type="PROSITE" id="PS50112"/>
    </source>
</evidence>
<evidence type="ECO:0000256" key="6">
    <source>
        <dbReference type="ARBA" id="ARBA00022679"/>
    </source>
</evidence>
<evidence type="ECO:0000256" key="9">
    <source>
        <dbReference type="ARBA" id="ARBA00074306"/>
    </source>
</evidence>
<sequence length="396" mass="42584">MTPEAPADPNQPSMNPSERAFAEEAERYRSLFAYSPHGVFSLDLTGHLTAANDAMQQLTGMSLSELVGTDFHDIIHPDDIETSENALAAVIERRPQLLEARLVTVSGDVREVRVTAVPVIVSNQVVGTHGIAEDFTEANVMQRDLEAANATKALFLANMSHELRTPLTMVIGATEMLLESDLTPSQDQLTDMVHRNSQRLLRHVNDILDFSRLEAGSITLLPAPFRLVDVVEEVLEWARPQATVQGVRLDVDLDASLPPIVHGDALRVSQVLSNLVSNALKFTESGSVGITVGTKTSVAPDPEADDRVRVVLMVEDTGVGIPPEHLLSLFDSFTQVDMTDTRLHGGLGLGLAICRTLVDLMGGDLSAVSTPGVGSTFIVVLPLLGSADPGAGLRRK</sequence>
<dbReference type="InterPro" id="IPR013767">
    <property type="entry name" value="PAS_fold"/>
</dbReference>
<keyword evidence="8" id="KW-0902">Two-component regulatory system</keyword>
<name>A0A1I3H535_9ACTN</name>
<evidence type="ECO:0000256" key="3">
    <source>
        <dbReference type="ARBA" id="ARBA00006402"/>
    </source>
</evidence>
<dbReference type="SMART" id="SM00091">
    <property type="entry name" value="PAS"/>
    <property type="match status" value="1"/>
</dbReference>
<dbReference type="CDD" id="cd00130">
    <property type="entry name" value="PAS"/>
    <property type="match status" value="1"/>
</dbReference>
<evidence type="ECO:0000256" key="7">
    <source>
        <dbReference type="ARBA" id="ARBA00022777"/>
    </source>
</evidence>
<dbReference type="PANTHER" id="PTHR43047">
    <property type="entry name" value="TWO-COMPONENT HISTIDINE PROTEIN KINASE"/>
    <property type="match status" value="1"/>
</dbReference>
<accession>A0A1I3H535</accession>
<dbReference type="CDD" id="cd00082">
    <property type="entry name" value="HisKA"/>
    <property type="match status" value="1"/>
</dbReference>
<dbReference type="Pfam" id="PF02518">
    <property type="entry name" value="HATPase_c"/>
    <property type="match status" value="1"/>
</dbReference>
<feature type="domain" description="PAS" evidence="11">
    <location>
        <begin position="24"/>
        <end position="94"/>
    </location>
</feature>
<dbReference type="GO" id="GO:0006355">
    <property type="term" value="P:regulation of DNA-templated transcription"/>
    <property type="evidence" value="ECO:0007669"/>
    <property type="project" value="InterPro"/>
</dbReference>
<dbReference type="InterPro" id="IPR036097">
    <property type="entry name" value="HisK_dim/P_sf"/>
</dbReference>
<dbReference type="InterPro" id="IPR003594">
    <property type="entry name" value="HATPase_dom"/>
</dbReference>
<dbReference type="SMART" id="SM00387">
    <property type="entry name" value="HATPase_c"/>
    <property type="match status" value="1"/>
</dbReference>
<dbReference type="AlphaFoldDB" id="A0A1I3H535"/>
<dbReference type="PROSITE" id="PS50112">
    <property type="entry name" value="PAS"/>
    <property type="match status" value="1"/>
</dbReference>
<protein>
    <recommendedName>
        <fullName evidence="9">Circadian input-output histidine kinase CikA</fullName>
        <ecNumber evidence="4">2.7.13.3</ecNumber>
    </recommendedName>
</protein>
<dbReference type="CDD" id="cd16922">
    <property type="entry name" value="HATPase_EvgS-ArcB-TorS-like"/>
    <property type="match status" value="1"/>
</dbReference>